<keyword evidence="2" id="KW-1185">Reference proteome</keyword>
<organism evidence="1 2">
    <name type="scientific">Aspergillus indologenus CBS 114.80</name>
    <dbReference type="NCBI Taxonomy" id="1450541"/>
    <lineage>
        <taxon>Eukaryota</taxon>
        <taxon>Fungi</taxon>
        <taxon>Dikarya</taxon>
        <taxon>Ascomycota</taxon>
        <taxon>Pezizomycotina</taxon>
        <taxon>Eurotiomycetes</taxon>
        <taxon>Eurotiomycetidae</taxon>
        <taxon>Eurotiales</taxon>
        <taxon>Aspergillaceae</taxon>
        <taxon>Aspergillus</taxon>
        <taxon>Aspergillus subgen. Circumdati</taxon>
    </lineage>
</organism>
<dbReference type="InterPro" id="IPR046670">
    <property type="entry name" value="DUF6540"/>
</dbReference>
<dbReference type="EMBL" id="KZ825490">
    <property type="protein sequence ID" value="PYI32685.1"/>
    <property type="molecule type" value="Genomic_DNA"/>
</dbReference>
<sequence>MLKRLDSDLHRDPLDFTKYRHTGLFFEFPNGSTSMMHITGTAGIFEFQTYDNYNPEQSRRLASTVRVADLQESISEASIRSVVARTPVKNGPTDADWNCQNWVGDALTRLVAHGYLSASQRESAIDKMTDACLEAGDE</sequence>
<gene>
    <name evidence="1" type="ORF">BP00DRAFT_445305</name>
</gene>
<accession>A0A2V5I7D8</accession>
<proteinExistence type="predicted"/>
<protein>
    <submittedName>
        <fullName evidence="1">Uncharacterized protein</fullName>
    </submittedName>
</protein>
<dbReference type="AlphaFoldDB" id="A0A2V5I7D8"/>
<evidence type="ECO:0000313" key="1">
    <source>
        <dbReference type="EMBL" id="PYI32685.1"/>
    </source>
</evidence>
<evidence type="ECO:0000313" key="2">
    <source>
        <dbReference type="Proteomes" id="UP000248817"/>
    </source>
</evidence>
<dbReference type="Pfam" id="PF20174">
    <property type="entry name" value="DUF6540"/>
    <property type="match status" value="1"/>
</dbReference>
<dbReference type="Proteomes" id="UP000248817">
    <property type="component" value="Unassembled WGS sequence"/>
</dbReference>
<name>A0A2V5I7D8_9EURO</name>
<reference evidence="1 2" key="1">
    <citation type="submission" date="2018-02" db="EMBL/GenBank/DDBJ databases">
        <title>The genomes of Aspergillus section Nigri reveals drivers in fungal speciation.</title>
        <authorList>
            <consortium name="DOE Joint Genome Institute"/>
            <person name="Vesth T.C."/>
            <person name="Nybo J."/>
            <person name="Theobald S."/>
            <person name="Brandl J."/>
            <person name="Frisvad J.C."/>
            <person name="Nielsen K.F."/>
            <person name="Lyhne E.K."/>
            <person name="Kogle M.E."/>
            <person name="Kuo A."/>
            <person name="Riley R."/>
            <person name="Clum A."/>
            <person name="Nolan M."/>
            <person name="Lipzen A."/>
            <person name="Salamov A."/>
            <person name="Henrissat B."/>
            <person name="Wiebenga A."/>
            <person name="De vries R.P."/>
            <person name="Grigoriev I.V."/>
            <person name="Mortensen U.H."/>
            <person name="Andersen M.R."/>
            <person name="Baker S.E."/>
        </authorList>
    </citation>
    <scope>NUCLEOTIDE SEQUENCE [LARGE SCALE GENOMIC DNA]</scope>
    <source>
        <strain evidence="1 2">CBS 114.80</strain>
    </source>
</reference>